<protein>
    <recommendedName>
        <fullName evidence="3">HTH cro/C1-type domain-containing protein</fullName>
    </recommendedName>
</protein>
<accession>A0ABV6S1U4</accession>
<dbReference type="RefSeq" id="WP_267220627.1">
    <property type="nucleotide sequence ID" value="NZ_JAPCWC010000007.1"/>
</dbReference>
<gene>
    <name evidence="1" type="ORF">ACFFF8_01215</name>
</gene>
<comment type="caution">
    <text evidence="1">The sequence shown here is derived from an EMBL/GenBank/DDBJ whole genome shotgun (WGS) entry which is preliminary data.</text>
</comment>
<reference evidence="1 2" key="1">
    <citation type="submission" date="2024-09" db="EMBL/GenBank/DDBJ databases">
        <authorList>
            <person name="Sun Q."/>
            <person name="Mori K."/>
        </authorList>
    </citation>
    <scope>NUCLEOTIDE SEQUENCE [LARGE SCALE GENOMIC DNA]</scope>
    <source>
        <strain evidence="1 2">CICC 11035S</strain>
    </source>
</reference>
<dbReference type="InterPro" id="IPR001387">
    <property type="entry name" value="Cro/C1-type_HTH"/>
</dbReference>
<dbReference type="Proteomes" id="UP001589858">
    <property type="component" value="Unassembled WGS sequence"/>
</dbReference>
<evidence type="ECO:0000313" key="1">
    <source>
        <dbReference type="EMBL" id="MFC0683204.1"/>
    </source>
</evidence>
<dbReference type="CDD" id="cd00093">
    <property type="entry name" value="HTH_XRE"/>
    <property type="match status" value="1"/>
</dbReference>
<name>A0ABV6S1U4_9SPHN</name>
<organism evidence="1 2">
    <name type="scientific">Novosphingobium clariflavum</name>
    <dbReference type="NCBI Taxonomy" id="2029884"/>
    <lineage>
        <taxon>Bacteria</taxon>
        <taxon>Pseudomonadati</taxon>
        <taxon>Pseudomonadota</taxon>
        <taxon>Alphaproteobacteria</taxon>
        <taxon>Sphingomonadales</taxon>
        <taxon>Sphingomonadaceae</taxon>
        <taxon>Novosphingobium</taxon>
    </lineage>
</organism>
<sequence length="100" mass="11280">MNLGAQKVKAWRYGHTPKRKQTALTALFGLSTIMWSRIERGERRPPLEQAVKLELAGVCKATDWYEPPRPLADADTILRAKPETHDEFSLTSDSFAKVAI</sequence>
<dbReference type="EMBL" id="JBHLTM010000008">
    <property type="protein sequence ID" value="MFC0683204.1"/>
    <property type="molecule type" value="Genomic_DNA"/>
</dbReference>
<proteinExistence type="predicted"/>
<keyword evidence="2" id="KW-1185">Reference proteome</keyword>
<evidence type="ECO:0008006" key="3">
    <source>
        <dbReference type="Google" id="ProtNLM"/>
    </source>
</evidence>
<evidence type="ECO:0000313" key="2">
    <source>
        <dbReference type="Proteomes" id="UP001589858"/>
    </source>
</evidence>